<name>A0A8X6WSZ8_9ARAC</name>
<evidence type="ECO:0000256" key="1">
    <source>
        <dbReference type="SAM" id="MobiDB-lite"/>
    </source>
</evidence>
<keyword evidence="3" id="KW-1185">Reference proteome</keyword>
<sequence length="118" mass="13421">MRKSVRASTPPPKSNLPTLGMRLHCSRPFHLGQTDFEGKVNGFEGDRERKKVSNARRKRRRMLLPRNNNGTAELIYRAEISGGSSDKNKIFRHLWKHGACDREGGSCRPPRGDVEVRP</sequence>
<organism evidence="2 3">
    <name type="scientific">Trichonephila inaurata madagascariensis</name>
    <dbReference type="NCBI Taxonomy" id="2747483"/>
    <lineage>
        <taxon>Eukaryota</taxon>
        <taxon>Metazoa</taxon>
        <taxon>Ecdysozoa</taxon>
        <taxon>Arthropoda</taxon>
        <taxon>Chelicerata</taxon>
        <taxon>Arachnida</taxon>
        <taxon>Araneae</taxon>
        <taxon>Araneomorphae</taxon>
        <taxon>Entelegynae</taxon>
        <taxon>Araneoidea</taxon>
        <taxon>Nephilidae</taxon>
        <taxon>Trichonephila</taxon>
        <taxon>Trichonephila inaurata</taxon>
    </lineage>
</organism>
<protein>
    <submittedName>
        <fullName evidence="2">Uncharacterized protein</fullName>
    </submittedName>
</protein>
<dbReference type="EMBL" id="BMAV01001755">
    <property type="protein sequence ID" value="GFY40195.1"/>
    <property type="molecule type" value="Genomic_DNA"/>
</dbReference>
<evidence type="ECO:0000313" key="3">
    <source>
        <dbReference type="Proteomes" id="UP000886998"/>
    </source>
</evidence>
<reference evidence="2" key="1">
    <citation type="submission" date="2020-08" db="EMBL/GenBank/DDBJ databases">
        <title>Multicomponent nature underlies the extraordinary mechanical properties of spider dragline silk.</title>
        <authorList>
            <person name="Kono N."/>
            <person name="Nakamura H."/>
            <person name="Mori M."/>
            <person name="Yoshida Y."/>
            <person name="Ohtoshi R."/>
            <person name="Malay A.D."/>
            <person name="Moran D.A.P."/>
            <person name="Tomita M."/>
            <person name="Numata K."/>
            <person name="Arakawa K."/>
        </authorList>
    </citation>
    <scope>NUCLEOTIDE SEQUENCE</scope>
</reference>
<dbReference type="AlphaFoldDB" id="A0A8X6WSZ8"/>
<feature type="region of interest" description="Disordered" evidence="1">
    <location>
        <begin position="1"/>
        <end position="21"/>
    </location>
</feature>
<comment type="caution">
    <text evidence="2">The sequence shown here is derived from an EMBL/GenBank/DDBJ whole genome shotgun (WGS) entry which is preliminary data.</text>
</comment>
<gene>
    <name evidence="2" type="ORF">TNIN_351211</name>
</gene>
<dbReference type="Proteomes" id="UP000886998">
    <property type="component" value="Unassembled WGS sequence"/>
</dbReference>
<evidence type="ECO:0000313" key="2">
    <source>
        <dbReference type="EMBL" id="GFY40195.1"/>
    </source>
</evidence>
<proteinExistence type="predicted"/>
<accession>A0A8X6WSZ8</accession>